<dbReference type="PROSITE" id="PS51257">
    <property type="entry name" value="PROKAR_LIPOPROTEIN"/>
    <property type="match status" value="1"/>
</dbReference>
<keyword evidence="2" id="KW-0732">Signal</keyword>
<accession>A0ABU7LHJ2</accession>
<gene>
    <name evidence="3" type="ORF">Q7514_26275</name>
</gene>
<reference evidence="3 4" key="1">
    <citation type="submission" date="2023-07" db="EMBL/GenBank/DDBJ databases">
        <authorList>
            <person name="Girao M."/>
            <person name="Carvalho M.F."/>
        </authorList>
    </citation>
    <scope>NUCLEOTIDE SEQUENCE [LARGE SCALE GENOMIC DNA]</scope>
    <source>
        <strain evidence="3 4">YIM65754</strain>
    </source>
</reference>
<proteinExistence type="predicted"/>
<feature type="chain" id="PRO_5047024091" description="Lipoprotein" evidence="2">
    <location>
        <begin position="25"/>
        <end position="206"/>
    </location>
</feature>
<dbReference type="RefSeq" id="WP_330136201.1">
    <property type="nucleotide sequence ID" value="NZ_JAUTXY010000015.1"/>
</dbReference>
<name>A0ABU7LHJ2_9NOCA</name>
<evidence type="ECO:0000313" key="4">
    <source>
        <dbReference type="Proteomes" id="UP001336020"/>
    </source>
</evidence>
<organism evidence="3 4">
    <name type="scientific">Rhodococcus artemisiae</name>
    <dbReference type="NCBI Taxonomy" id="714159"/>
    <lineage>
        <taxon>Bacteria</taxon>
        <taxon>Bacillati</taxon>
        <taxon>Actinomycetota</taxon>
        <taxon>Actinomycetes</taxon>
        <taxon>Mycobacteriales</taxon>
        <taxon>Nocardiaceae</taxon>
        <taxon>Rhodococcus</taxon>
    </lineage>
</organism>
<evidence type="ECO:0008006" key="5">
    <source>
        <dbReference type="Google" id="ProtNLM"/>
    </source>
</evidence>
<evidence type="ECO:0000313" key="3">
    <source>
        <dbReference type="EMBL" id="MEE2061036.1"/>
    </source>
</evidence>
<evidence type="ECO:0000256" key="1">
    <source>
        <dbReference type="SAM" id="MobiDB-lite"/>
    </source>
</evidence>
<sequence length="206" mass="20753">MNVRVSWAAVVLGAVLVLSGCGGSGNEPDVAAQETATTTATATSSVTAAPTTTEATTEAPTSEPAAGTTTEPAPELPPTLEAVAFEQGESYYFTTPDGAFACGIVQLPGRTEAGCEGVTDPVPPQPESCVVNWGHGMRVVDSGPGEFLCSGGPVYLPVEGSAEVLPAGSRLSQLGYTCETTEADVTCTNDSTGHGFTVASGSNETF</sequence>
<dbReference type="EMBL" id="JAUTXY010000015">
    <property type="protein sequence ID" value="MEE2061036.1"/>
    <property type="molecule type" value="Genomic_DNA"/>
</dbReference>
<keyword evidence="4" id="KW-1185">Reference proteome</keyword>
<feature type="compositionally biased region" description="Low complexity" evidence="1">
    <location>
        <begin position="30"/>
        <end position="76"/>
    </location>
</feature>
<comment type="caution">
    <text evidence="3">The sequence shown here is derived from an EMBL/GenBank/DDBJ whole genome shotgun (WGS) entry which is preliminary data.</text>
</comment>
<dbReference type="Proteomes" id="UP001336020">
    <property type="component" value="Unassembled WGS sequence"/>
</dbReference>
<feature type="signal peptide" evidence="2">
    <location>
        <begin position="1"/>
        <end position="24"/>
    </location>
</feature>
<protein>
    <recommendedName>
        <fullName evidence="5">Lipoprotein</fullName>
    </recommendedName>
</protein>
<evidence type="ECO:0000256" key="2">
    <source>
        <dbReference type="SAM" id="SignalP"/>
    </source>
</evidence>
<feature type="region of interest" description="Disordered" evidence="1">
    <location>
        <begin position="28"/>
        <end position="76"/>
    </location>
</feature>